<organism evidence="3 4">
    <name type="scientific">Chondromyces crocatus</name>
    <dbReference type="NCBI Taxonomy" id="52"/>
    <lineage>
        <taxon>Bacteria</taxon>
        <taxon>Pseudomonadati</taxon>
        <taxon>Myxococcota</taxon>
        <taxon>Polyangia</taxon>
        <taxon>Polyangiales</taxon>
        <taxon>Polyangiaceae</taxon>
        <taxon>Chondromyces</taxon>
    </lineage>
</organism>
<sequence>MGRQRSMRGGRWDLSWTSIGLCAMVAVGVSAASGCGGGDEDGSGGSGASTSSQGGAGGAGAGGAGGTGGAGGDSGDCLDPSTYADAFSIVDSTLCAVGVYTADVSLGSVTWGRHGGPLLLEVDNQHGDPAHLVRLSPPAGATGAMTSTVTTIETGTPAGSYFGGQALDLPFFDWTALSWTGAFPNTEGELLLVTNDTVTERYTVNGFYAATALAGRLLYTGLSLLGEGASGANALYAADSCGTADQNPRFLPEGDATCSAPVEVDSWGDFSGPLTIDRAGNAFAILPTFSDGQEARAYAAGQVARGAGATQGTTLFELPGFGDALAAMAPEGDAPGLVVFQPTDPATYDYLDPLATPYTSGATVQPQGEPAEVLRLTTPNTALALTTDEDNRVWVGLTLPGGVTTFVVLARR</sequence>
<protein>
    <recommendedName>
        <fullName evidence="5">Secreted protein</fullName>
    </recommendedName>
</protein>
<proteinExistence type="predicted"/>
<gene>
    <name evidence="3" type="ORF">CMC5_028820</name>
</gene>
<keyword evidence="4" id="KW-1185">Reference proteome</keyword>
<dbReference type="Proteomes" id="UP000067626">
    <property type="component" value="Chromosome"/>
</dbReference>
<dbReference type="KEGG" id="ccro:CMC5_028820"/>
<dbReference type="EMBL" id="CP012159">
    <property type="protein sequence ID" value="AKT38738.1"/>
    <property type="molecule type" value="Genomic_DNA"/>
</dbReference>
<feature type="compositionally biased region" description="Gly residues" evidence="1">
    <location>
        <begin position="54"/>
        <end position="72"/>
    </location>
</feature>
<dbReference type="RefSeq" id="WP_156338577.1">
    <property type="nucleotide sequence ID" value="NZ_CP012159.1"/>
</dbReference>
<feature type="chain" id="PRO_5005459277" description="Secreted protein" evidence="2">
    <location>
        <begin position="32"/>
        <end position="412"/>
    </location>
</feature>
<dbReference type="PROSITE" id="PS51257">
    <property type="entry name" value="PROKAR_LIPOPROTEIN"/>
    <property type="match status" value="1"/>
</dbReference>
<evidence type="ECO:0000313" key="3">
    <source>
        <dbReference type="EMBL" id="AKT38738.1"/>
    </source>
</evidence>
<evidence type="ECO:0000256" key="2">
    <source>
        <dbReference type="SAM" id="SignalP"/>
    </source>
</evidence>
<evidence type="ECO:0000256" key="1">
    <source>
        <dbReference type="SAM" id="MobiDB-lite"/>
    </source>
</evidence>
<feature type="region of interest" description="Disordered" evidence="1">
    <location>
        <begin position="37"/>
        <end position="72"/>
    </location>
</feature>
<reference evidence="3 4" key="1">
    <citation type="submission" date="2015-07" db="EMBL/GenBank/DDBJ databases">
        <title>Genome analysis of myxobacterium Chondromyces crocatus Cm c5 reveals a high potential for natural compound synthesis and the genetic basis for the loss of fruiting body formation.</title>
        <authorList>
            <person name="Zaburannyi N."/>
            <person name="Bunk B."/>
            <person name="Maier J."/>
            <person name="Overmann J."/>
            <person name="Mueller R."/>
        </authorList>
    </citation>
    <scope>NUCLEOTIDE SEQUENCE [LARGE SCALE GENOMIC DNA]</scope>
    <source>
        <strain evidence="3 4">Cm c5</strain>
    </source>
</reference>
<dbReference type="OrthoDB" id="5503287at2"/>
<dbReference type="AlphaFoldDB" id="A0A0K1EDU1"/>
<feature type="signal peptide" evidence="2">
    <location>
        <begin position="1"/>
        <end position="31"/>
    </location>
</feature>
<accession>A0A0K1EDU1</accession>
<name>A0A0K1EDU1_CHOCO</name>
<keyword evidence="2" id="KW-0732">Signal</keyword>
<evidence type="ECO:0008006" key="5">
    <source>
        <dbReference type="Google" id="ProtNLM"/>
    </source>
</evidence>
<evidence type="ECO:0000313" key="4">
    <source>
        <dbReference type="Proteomes" id="UP000067626"/>
    </source>
</evidence>